<keyword evidence="1" id="KW-0472">Membrane</keyword>
<dbReference type="EMBL" id="AP026867">
    <property type="protein sequence ID" value="BDS12042.1"/>
    <property type="molecule type" value="Genomic_DNA"/>
</dbReference>
<protein>
    <submittedName>
        <fullName evidence="2">Uncharacterized protein</fullName>
    </submittedName>
</protein>
<keyword evidence="1" id="KW-1133">Transmembrane helix</keyword>
<accession>A0A916DTS0</accession>
<dbReference type="RefSeq" id="WP_264793163.1">
    <property type="nucleotide sequence ID" value="NZ_AP026867.1"/>
</dbReference>
<dbReference type="AlphaFoldDB" id="A0A916DTS0"/>
<evidence type="ECO:0000256" key="1">
    <source>
        <dbReference type="SAM" id="Phobius"/>
    </source>
</evidence>
<feature type="transmembrane region" description="Helical" evidence="1">
    <location>
        <begin position="45"/>
        <end position="73"/>
    </location>
</feature>
<name>A0A916DTS0_9BACT</name>
<gene>
    <name evidence="2" type="ORF">AsAng_0027570</name>
</gene>
<keyword evidence="1" id="KW-0812">Transmembrane</keyword>
<reference evidence="2" key="1">
    <citation type="submission" date="2022-09" db="EMBL/GenBank/DDBJ databases">
        <title>Aureispira anguillicida sp. nov., isolated from Leptocephalus of Japanese eel Anguilla japonica.</title>
        <authorList>
            <person name="Yuasa K."/>
            <person name="Mekata T."/>
            <person name="Ikunari K."/>
        </authorList>
    </citation>
    <scope>NUCLEOTIDE SEQUENCE</scope>
    <source>
        <strain evidence="2">EL160426</strain>
    </source>
</reference>
<sequence length="81" mass="8858">MHIVLIIGLLILVVGVGPLTTLILLDNFGFIEIPQGPVETPGTEAIFFFGFLAMVSFPFSIPIILVGMILTFIQKKKKKSL</sequence>
<keyword evidence="3" id="KW-1185">Reference proteome</keyword>
<organism evidence="2 3">
    <name type="scientific">Aureispira anguillae</name>
    <dbReference type="NCBI Taxonomy" id="2864201"/>
    <lineage>
        <taxon>Bacteria</taxon>
        <taxon>Pseudomonadati</taxon>
        <taxon>Bacteroidota</taxon>
        <taxon>Saprospiria</taxon>
        <taxon>Saprospirales</taxon>
        <taxon>Saprospiraceae</taxon>
        <taxon>Aureispira</taxon>
    </lineage>
</organism>
<dbReference type="Proteomes" id="UP001060919">
    <property type="component" value="Chromosome"/>
</dbReference>
<evidence type="ECO:0000313" key="3">
    <source>
        <dbReference type="Proteomes" id="UP001060919"/>
    </source>
</evidence>
<evidence type="ECO:0000313" key="2">
    <source>
        <dbReference type="EMBL" id="BDS12042.1"/>
    </source>
</evidence>
<dbReference type="KEGG" id="aup:AsAng_0027570"/>
<proteinExistence type="predicted"/>